<dbReference type="SUPFAM" id="SSF158472">
    <property type="entry name" value="HAMP domain-like"/>
    <property type="match status" value="1"/>
</dbReference>
<dbReference type="InterPro" id="IPR000014">
    <property type="entry name" value="PAS"/>
</dbReference>
<evidence type="ECO:0000256" key="9">
    <source>
        <dbReference type="SAM" id="Phobius"/>
    </source>
</evidence>
<dbReference type="GO" id="GO:0004721">
    <property type="term" value="F:phosphoprotein phosphatase activity"/>
    <property type="evidence" value="ECO:0007669"/>
    <property type="project" value="TreeGrafter"/>
</dbReference>
<dbReference type="SMART" id="SM00388">
    <property type="entry name" value="HisKA"/>
    <property type="match status" value="1"/>
</dbReference>
<dbReference type="Pfam" id="PF00672">
    <property type="entry name" value="HAMP"/>
    <property type="match status" value="1"/>
</dbReference>
<dbReference type="GO" id="GO:0000155">
    <property type="term" value="F:phosphorelay sensor kinase activity"/>
    <property type="evidence" value="ECO:0007669"/>
    <property type="project" value="InterPro"/>
</dbReference>
<dbReference type="OrthoDB" id="9813151at2"/>
<accession>R1CU19</accession>
<comment type="catalytic activity">
    <reaction evidence="1">
        <text>ATP + protein L-histidine = ADP + protein N-phospho-L-histidine.</text>
        <dbReference type="EC" id="2.7.13.3"/>
    </reaction>
</comment>
<dbReference type="SMART" id="SM00387">
    <property type="entry name" value="HATPase_c"/>
    <property type="match status" value="1"/>
</dbReference>
<dbReference type="SUPFAM" id="SSF47384">
    <property type="entry name" value="Homodimeric domain of signal transducing histidine kinase"/>
    <property type="match status" value="1"/>
</dbReference>
<evidence type="ECO:0000313" key="12">
    <source>
        <dbReference type="EMBL" id="EOD00184.1"/>
    </source>
</evidence>
<dbReference type="Proteomes" id="UP000013378">
    <property type="component" value="Unassembled WGS sequence"/>
</dbReference>
<dbReference type="InterPro" id="IPR036890">
    <property type="entry name" value="HATPase_C_sf"/>
</dbReference>
<protein>
    <recommendedName>
        <fullName evidence="3">histidine kinase</fullName>
        <ecNumber evidence="3">2.7.13.3</ecNumber>
    </recommendedName>
</protein>
<reference evidence="12 13" key="1">
    <citation type="journal article" date="2015" name="Geomicrobiol. J.">
        <title>Caldisalinibacter kiritimatiensis gen. nov., sp. nov., a moderately thermohalophilic thiosulfate-reducing bacterium from a hypersaline microbial mat.</title>
        <authorList>
            <person name="Ben Hania W."/>
            <person name="Joseph M."/>
            <person name="Fiebig A."/>
            <person name="Bunk B."/>
            <person name="Klenk H.-P."/>
            <person name="Fardeau M.-L."/>
            <person name="Spring S."/>
        </authorList>
    </citation>
    <scope>NUCLEOTIDE SEQUENCE [LARGE SCALE GENOMIC DNA]</scope>
    <source>
        <strain evidence="12 13">L21-TH-D2</strain>
    </source>
</reference>
<dbReference type="AlphaFoldDB" id="R1CU19"/>
<dbReference type="Gene3D" id="1.10.287.130">
    <property type="match status" value="1"/>
</dbReference>
<dbReference type="STRING" id="1304284.L21TH_1760"/>
<dbReference type="PANTHER" id="PTHR45453:SF1">
    <property type="entry name" value="PHOSPHATE REGULON SENSOR PROTEIN PHOR"/>
    <property type="match status" value="1"/>
</dbReference>
<evidence type="ECO:0000259" key="10">
    <source>
        <dbReference type="PROSITE" id="PS50109"/>
    </source>
</evidence>
<dbReference type="Gene3D" id="3.30.450.20">
    <property type="entry name" value="PAS domain"/>
    <property type="match status" value="2"/>
</dbReference>
<evidence type="ECO:0000256" key="6">
    <source>
        <dbReference type="ARBA" id="ARBA00022777"/>
    </source>
</evidence>
<dbReference type="InterPro" id="IPR036097">
    <property type="entry name" value="HisK_dim/P_sf"/>
</dbReference>
<keyword evidence="5" id="KW-0808">Transferase</keyword>
<keyword evidence="7" id="KW-0902">Two-component regulatory system</keyword>
<dbReference type="InterPro" id="IPR003594">
    <property type="entry name" value="HATPase_dom"/>
</dbReference>
<dbReference type="InterPro" id="IPR050351">
    <property type="entry name" value="BphY/WalK/GraS-like"/>
</dbReference>
<dbReference type="CDD" id="cd06225">
    <property type="entry name" value="HAMP"/>
    <property type="match status" value="1"/>
</dbReference>
<organism evidence="12 13">
    <name type="scientific">Caldisalinibacter kiritimatiensis</name>
    <dbReference type="NCBI Taxonomy" id="1304284"/>
    <lineage>
        <taxon>Bacteria</taxon>
        <taxon>Bacillati</taxon>
        <taxon>Bacillota</taxon>
        <taxon>Tissierellia</taxon>
        <taxon>Tissierellales</taxon>
        <taxon>Thermohalobacteraceae</taxon>
        <taxon>Caldisalinibacter</taxon>
    </lineage>
</organism>
<dbReference type="PROSITE" id="PS50885">
    <property type="entry name" value="HAMP"/>
    <property type="match status" value="1"/>
</dbReference>
<evidence type="ECO:0000256" key="7">
    <source>
        <dbReference type="ARBA" id="ARBA00023012"/>
    </source>
</evidence>
<dbReference type="Pfam" id="PF02518">
    <property type="entry name" value="HATPase_c"/>
    <property type="match status" value="1"/>
</dbReference>
<proteinExistence type="predicted"/>
<dbReference type="GO" id="GO:0016036">
    <property type="term" value="P:cellular response to phosphate starvation"/>
    <property type="evidence" value="ECO:0007669"/>
    <property type="project" value="TreeGrafter"/>
</dbReference>
<feature type="transmembrane region" description="Helical" evidence="9">
    <location>
        <begin position="183"/>
        <end position="204"/>
    </location>
</feature>
<evidence type="ECO:0000256" key="4">
    <source>
        <dbReference type="ARBA" id="ARBA00022553"/>
    </source>
</evidence>
<dbReference type="EMBL" id="ARZA01000202">
    <property type="protein sequence ID" value="EOD00184.1"/>
    <property type="molecule type" value="Genomic_DNA"/>
</dbReference>
<evidence type="ECO:0000256" key="5">
    <source>
        <dbReference type="ARBA" id="ARBA00022679"/>
    </source>
</evidence>
<evidence type="ECO:0000256" key="3">
    <source>
        <dbReference type="ARBA" id="ARBA00012438"/>
    </source>
</evidence>
<dbReference type="FunFam" id="1.10.287.130:FF:000001">
    <property type="entry name" value="Two-component sensor histidine kinase"/>
    <property type="match status" value="1"/>
</dbReference>
<dbReference type="PATRIC" id="fig|1304284.3.peg.1727"/>
<comment type="caution">
    <text evidence="12">The sequence shown here is derived from an EMBL/GenBank/DDBJ whole genome shotgun (WGS) entry which is preliminary data.</text>
</comment>
<evidence type="ECO:0000256" key="2">
    <source>
        <dbReference type="ARBA" id="ARBA00004370"/>
    </source>
</evidence>
<keyword evidence="13" id="KW-1185">Reference proteome</keyword>
<keyword evidence="6 12" id="KW-0418">Kinase</keyword>
<gene>
    <name evidence="12" type="ORF">L21TH_1760</name>
</gene>
<dbReference type="Pfam" id="PF13426">
    <property type="entry name" value="PAS_9"/>
    <property type="match status" value="1"/>
</dbReference>
<dbReference type="SMART" id="SM00091">
    <property type="entry name" value="PAS"/>
    <property type="match status" value="1"/>
</dbReference>
<evidence type="ECO:0000313" key="13">
    <source>
        <dbReference type="Proteomes" id="UP000013378"/>
    </source>
</evidence>
<dbReference type="Gene3D" id="3.30.565.10">
    <property type="entry name" value="Histidine kinase-like ATPase, C-terminal domain"/>
    <property type="match status" value="1"/>
</dbReference>
<dbReference type="GO" id="GO:0005886">
    <property type="term" value="C:plasma membrane"/>
    <property type="evidence" value="ECO:0007669"/>
    <property type="project" value="TreeGrafter"/>
</dbReference>
<dbReference type="CDD" id="cd00075">
    <property type="entry name" value="HATPase"/>
    <property type="match status" value="1"/>
</dbReference>
<dbReference type="InterPro" id="IPR035965">
    <property type="entry name" value="PAS-like_dom_sf"/>
</dbReference>
<evidence type="ECO:0000259" key="11">
    <source>
        <dbReference type="PROSITE" id="PS50885"/>
    </source>
</evidence>
<dbReference type="Pfam" id="PF00512">
    <property type="entry name" value="HisKA"/>
    <property type="match status" value="1"/>
</dbReference>
<dbReference type="CDD" id="cd00130">
    <property type="entry name" value="PAS"/>
    <property type="match status" value="1"/>
</dbReference>
<dbReference type="InterPro" id="IPR003661">
    <property type="entry name" value="HisK_dim/P_dom"/>
</dbReference>
<dbReference type="SUPFAM" id="SSF55874">
    <property type="entry name" value="ATPase domain of HSP90 chaperone/DNA topoisomerase II/histidine kinase"/>
    <property type="match status" value="1"/>
</dbReference>
<dbReference type="RefSeq" id="WP_006314391.1">
    <property type="nucleotide sequence ID" value="NZ_ARZA01000202.1"/>
</dbReference>
<feature type="transmembrane region" description="Helical" evidence="9">
    <location>
        <begin position="12"/>
        <end position="29"/>
    </location>
</feature>
<dbReference type="FunFam" id="3.30.565.10:FF:000006">
    <property type="entry name" value="Sensor histidine kinase WalK"/>
    <property type="match status" value="1"/>
</dbReference>
<dbReference type="eggNOG" id="COG5002">
    <property type="taxonomic scope" value="Bacteria"/>
</dbReference>
<dbReference type="InterPro" id="IPR004358">
    <property type="entry name" value="Sig_transdc_His_kin-like_C"/>
</dbReference>
<dbReference type="PRINTS" id="PR00344">
    <property type="entry name" value="BCTRLSENSOR"/>
</dbReference>
<comment type="subcellular location">
    <subcellularLocation>
        <location evidence="2">Membrane</location>
    </subcellularLocation>
</comment>
<dbReference type="SUPFAM" id="SSF55785">
    <property type="entry name" value="PYP-like sensor domain (PAS domain)"/>
    <property type="match status" value="1"/>
</dbReference>
<dbReference type="CDD" id="cd00082">
    <property type="entry name" value="HisKA"/>
    <property type="match status" value="1"/>
</dbReference>
<feature type="domain" description="HAMP" evidence="11">
    <location>
        <begin position="205"/>
        <end position="257"/>
    </location>
</feature>
<feature type="domain" description="Histidine kinase" evidence="10">
    <location>
        <begin position="384"/>
        <end position="602"/>
    </location>
</feature>
<keyword evidence="9" id="KW-0812">Transmembrane</keyword>
<dbReference type="InterPro" id="IPR003660">
    <property type="entry name" value="HAMP_dom"/>
</dbReference>
<keyword evidence="8 9" id="KW-0472">Membrane</keyword>
<sequence length="608" mass="68798">MFKSIRWKFITVYFLLVYIAMVIVGAFIIEQFERQQIEQISKSMKQHIDNIYNIVTPLHKDDWSKVKEEINAGINKVSLGYNESLYIVMNSDDLEIIGSKSGNLRNIIGQKAYETKKLNKALISQALKGEIAEAIPPKGSDGNDERVKHIAYPILNNVGQVKGIIYLTSKLDYVDETINSSKIMLTEATILALVITVILGFFIAKSITGPIKDVTVKAEKMAKGDFNQVVEVKSDDEIGQLANMFNYLTQKLKKTISEVYREKSKMDTIFTYMADGVVAVNTNGEIIHANPVALKILNLLESDINTKKFDEVVRSLSEKITLEYIKNSEKWEGDVVIELRNSTYRAKYAPFKNDKNQIGGLIVVFQDITEQHRLESMRKEFVANVSHELKTPITTIKSYTETLLEGAVEDKQLASQFLNVINSESDRMARIVRDLLQLSNLDYKQTKWNKVTIPVKEMLEEIYLKMKISAQEKGQTLSLNIEDDMPEVIFDKDGFEQVILNIVSNAIKYTPNNGNIEIKAFTQDDNILIKVKDDGIGIPKEDLDRIFERFYRVDKARSRELGGTGLGLSIAKQIVEAHNGEIQINSEFNVGTEVDIIVPAKKACVIQT</sequence>
<dbReference type="PANTHER" id="PTHR45453">
    <property type="entry name" value="PHOSPHATE REGULON SENSOR PROTEIN PHOR"/>
    <property type="match status" value="1"/>
</dbReference>
<evidence type="ECO:0000256" key="1">
    <source>
        <dbReference type="ARBA" id="ARBA00000085"/>
    </source>
</evidence>
<keyword evidence="9" id="KW-1133">Transmembrane helix</keyword>
<dbReference type="PROSITE" id="PS50109">
    <property type="entry name" value="HIS_KIN"/>
    <property type="match status" value="1"/>
</dbReference>
<dbReference type="EC" id="2.7.13.3" evidence="3"/>
<dbReference type="Gene3D" id="1.10.8.500">
    <property type="entry name" value="HAMP domain in histidine kinase"/>
    <property type="match status" value="1"/>
</dbReference>
<dbReference type="InterPro" id="IPR005467">
    <property type="entry name" value="His_kinase_dom"/>
</dbReference>
<dbReference type="SMART" id="SM00304">
    <property type="entry name" value="HAMP"/>
    <property type="match status" value="1"/>
</dbReference>
<name>R1CU19_9FIRM</name>
<evidence type="ECO:0000256" key="8">
    <source>
        <dbReference type="ARBA" id="ARBA00023136"/>
    </source>
</evidence>
<keyword evidence="4" id="KW-0597">Phosphoprotein</keyword>